<evidence type="ECO:0000256" key="3">
    <source>
        <dbReference type="ARBA" id="ARBA00022562"/>
    </source>
</evidence>
<organism evidence="10 11">
    <name type="scientific">simian adenovirus 51</name>
    <dbReference type="NCBI Taxonomy" id="1574627"/>
    <lineage>
        <taxon>Viruses</taxon>
        <taxon>Varidnaviria</taxon>
        <taxon>Bamfordvirae</taxon>
        <taxon>Preplasmiviricota</taxon>
        <taxon>Polisuviricotina</taxon>
        <taxon>Pharingeaviricetes</taxon>
        <taxon>Rowavirales</taxon>
        <taxon>Adenoviridae</taxon>
        <taxon>Mastadenovirus</taxon>
        <taxon>Mastadenovirus russelli</taxon>
        <taxon>Human mastadenovirus G</taxon>
    </lineage>
</organism>
<comment type="miscellaneous">
    <text evidence="9">This protein is only encoded by mastadenoviruses, and may therefore play a role in mammals tropism.</text>
</comment>
<name>A0A0A1ES45_9ADEN</name>
<dbReference type="GO" id="GO:0031423">
    <property type="term" value="F:hexon binding"/>
    <property type="evidence" value="ECO:0007669"/>
    <property type="project" value="InterPro"/>
</dbReference>
<dbReference type="EMBL" id="KM591901">
    <property type="protein sequence ID" value="AIY35064.1"/>
    <property type="molecule type" value="Genomic_DNA"/>
</dbReference>
<dbReference type="InterPro" id="IPR005641">
    <property type="entry name" value="Hexon_assoc_IX"/>
</dbReference>
<comment type="similarity">
    <text evidence="1 9">Belongs to the adenoviridae hexon-interlacing protein family.</text>
</comment>
<accession>A0A0A1ES45</accession>
<keyword evidence="3 9" id="KW-1048">Host nucleus</keyword>
<evidence type="ECO:0000313" key="10">
    <source>
        <dbReference type="EMBL" id="AIY35064.1"/>
    </source>
</evidence>
<evidence type="ECO:0000256" key="8">
    <source>
        <dbReference type="ARBA" id="ARBA00023296"/>
    </source>
</evidence>
<keyword evidence="4 9" id="KW-0945">Host-virus interaction</keyword>
<keyword evidence="5 9" id="KW-0946">Virion</keyword>
<dbReference type="HAMAP" id="MF_04050">
    <property type="entry name" value="ADV_CAP9"/>
    <property type="match status" value="1"/>
</dbReference>
<proteinExistence type="evidence at transcript level"/>
<gene>
    <name evidence="9" type="primary">IX</name>
</gene>
<dbReference type="Gene3D" id="6.10.250.3040">
    <property type="match status" value="1"/>
</dbReference>
<keyword evidence="7 9" id="KW-1232">Capsid decoration protein</keyword>
<sequence length="164" mass="16941">MNPVMRSEVRGGATKGIKGHEGWTRCFKMSGTTDGNAFEGGVFSPYLTSRLPSWAGVRQNVVGSTVDGRPVAPANSATLTYATVGSSLDTAAAAAASAAASTARGMAADFGLYNQLATAAVASRSLVQEDALNVILTRLEIMSRRLDELAAQISQANPDTASES</sequence>
<dbReference type="Proteomes" id="UP000154639">
    <property type="component" value="Segment"/>
</dbReference>
<comment type="function">
    <text evidence="9">Structural component of the virion that acts as a cement protein on the capsid exterior and forms triskelion structures consisting of three molecules that stabilize three hexon trimers at the center of each icosahedral facet and fixes the peripentonal hexons. Dispensable for assembly. During virus entry, recruits the anterograde motor kinesin-1 to the capsid docked at the nuclear pore complex thereby subjecting the docked capsid to a pulling force. The resulting tension leads to capsid disruption, dispersion of capsid fragments toward cell periphery and eventually viral DNA entry into the host nucleus.</text>
</comment>
<reference evidence="10 11" key="1">
    <citation type="journal article" date="2015" name="J. Virol.">
        <title>Construction and evaluation of novel rhesus monkey adenovirus vaccine vectors.</title>
        <authorList>
            <person name="Abbink P."/>
            <person name="Maxfield L.F."/>
            <person name="Ng'ang'a D."/>
            <person name="Borducchi E.N."/>
            <person name="Iampietro M.J."/>
            <person name="Bricault C.A."/>
            <person name="Teigler J.E."/>
            <person name="Blackmore S."/>
            <person name="Parenteau L."/>
            <person name="Wagh K."/>
            <person name="Handley S.A."/>
            <person name="Zhao G."/>
            <person name="Virgin H.W."/>
            <person name="Korber B."/>
            <person name="Barouch D.H."/>
        </authorList>
    </citation>
    <scope>NUCLEOTIDE SEQUENCE [LARGE SCALE GENOMIC DNA]</scope>
    <source>
        <strain evidence="10">Stool</strain>
    </source>
</reference>
<evidence type="ECO:0000256" key="5">
    <source>
        <dbReference type="ARBA" id="ARBA00022844"/>
    </source>
</evidence>
<evidence type="ECO:0000256" key="7">
    <source>
        <dbReference type="ARBA" id="ARBA00023093"/>
    </source>
</evidence>
<dbReference type="Pfam" id="PF03955">
    <property type="entry name" value="Adeno_PIX"/>
    <property type="match status" value="1"/>
</dbReference>
<comment type="subunit">
    <text evidence="9">Homotrimer. Interacts with hexon protein; this interaction tethers the hexons together. Self-interacts with adjacent proteins. Interacts with kinesin light chain KLC1; this interaction leads to capsid disruption at the nuclear pore complex during virus entry into host cell.</text>
</comment>
<evidence type="ECO:0000256" key="9">
    <source>
        <dbReference type="HAMAP-Rule" id="MF_04050"/>
    </source>
</evidence>
<comment type="domain">
    <text evidence="9">Three N-terminal domains of hexon-interlacing protein form triskelions between hexon capsomers.</text>
</comment>
<evidence type="ECO:0000256" key="2">
    <source>
        <dbReference type="ARBA" id="ARBA00022561"/>
    </source>
</evidence>
<evidence type="ECO:0000256" key="1">
    <source>
        <dbReference type="ARBA" id="ARBA00010950"/>
    </source>
</evidence>
<keyword evidence="6 9" id="KW-0175">Coiled coil</keyword>
<dbReference type="GO" id="GO:0046718">
    <property type="term" value="P:symbiont entry into host cell"/>
    <property type="evidence" value="ECO:0007669"/>
    <property type="project" value="UniProtKB-UniRule"/>
</dbReference>
<evidence type="ECO:0000256" key="6">
    <source>
        <dbReference type="ARBA" id="ARBA00023054"/>
    </source>
</evidence>
<evidence type="ECO:0000313" key="11">
    <source>
        <dbReference type="Proteomes" id="UP000154639"/>
    </source>
</evidence>
<dbReference type="GO" id="GO:0042025">
    <property type="term" value="C:host cell nucleus"/>
    <property type="evidence" value="ECO:0007669"/>
    <property type="project" value="UniProtKB-SubCell"/>
</dbReference>
<comment type="induction">
    <text evidence="9">Expressed in the intermediate phase of the viral replicative cycle.</text>
</comment>
<keyword evidence="8 9" id="KW-1160">Virus entry into host cell</keyword>
<protein>
    <recommendedName>
        <fullName evidence="9">Hexon-interlacing protein</fullName>
    </recommendedName>
    <alternativeName>
        <fullName evidence="9">Protein IX</fullName>
    </alternativeName>
</protein>
<comment type="subcellular location">
    <subcellularLocation>
        <location evidence="9">Virion</location>
    </subcellularLocation>
    <subcellularLocation>
        <location evidence="9">Host nucleus</location>
    </subcellularLocation>
    <text evidence="9">Located in the canyons between the hexons on the outer surface of the capsid. Forms a sort of hairnet on the outer side of the virion. Present in 240 copies per virion.</text>
</comment>
<dbReference type="GO" id="GO:0098021">
    <property type="term" value="C:viral capsid, decoration"/>
    <property type="evidence" value="ECO:0007669"/>
    <property type="project" value="UniProtKB-UniRule"/>
</dbReference>
<keyword evidence="2 9" id="KW-0167">Capsid protein</keyword>
<evidence type="ECO:0000256" key="4">
    <source>
        <dbReference type="ARBA" id="ARBA00022581"/>
    </source>
</evidence>